<organism evidence="1 2">
    <name type="scientific">Stutzerimonas tarimensis</name>
    <dbReference type="NCBI Taxonomy" id="1507735"/>
    <lineage>
        <taxon>Bacteria</taxon>
        <taxon>Pseudomonadati</taxon>
        <taxon>Pseudomonadota</taxon>
        <taxon>Gammaproteobacteria</taxon>
        <taxon>Pseudomonadales</taxon>
        <taxon>Pseudomonadaceae</taxon>
        <taxon>Stutzerimonas</taxon>
    </lineage>
</organism>
<protein>
    <recommendedName>
        <fullName evidence="3">Lipoprotein</fullName>
    </recommendedName>
</protein>
<dbReference type="EMBL" id="JBHRXZ010000024">
    <property type="protein sequence ID" value="MFC3608998.1"/>
    <property type="molecule type" value="Genomic_DNA"/>
</dbReference>
<keyword evidence="2" id="KW-1185">Reference proteome</keyword>
<sequence length="315" mass="36184">MMPDRSIATSSALLCGALFIAGCANSLPQRSEHETLAERKLIDYSLHFDIGEQRVLEMPQRRIRIRDQKVFEVTDVEVTRRYDRFTPYQPWRELYEAPLGSLAIVAGVGANLANVVALGQLPESATRGWINYGFAGVNPFLNVESNRRSQQRLAHRHEHRSEPRLEYLSQPWSERLVMVEAGEDRYPLSTDRNGVLRLNLLDAPFSDHDFNHTRTIRLEISDPRGQAHAEATLNVSRDLRQRLSEAHDLILDDLEGDDVRRWVYRVKRLEELSLEEEASGLEQSLIELTRNDPELQQEFVHQLRLSRLAVAQGSQ</sequence>
<evidence type="ECO:0000313" key="1">
    <source>
        <dbReference type="EMBL" id="MFC3608998.1"/>
    </source>
</evidence>
<name>A0ABV7T806_9GAMM</name>
<comment type="caution">
    <text evidence="1">The sequence shown here is derived from an EMBL/GenBank/DDBJ whole genome shotgun (WGS) entry which is preliminary data.</text>
</comment>
<evidence type="ECO:0000313" key="2">
    <source>
        <dbReference type="Proteomes" id="UP001595630"/>
    </source>
</evidence>
<evidence type="ECO:0008006" key="3">
    <source>
        <dbReference type="Google" id="ProtNLM"/>
    </source>
</evidence>
<dbReference type="Proteomes" id="UP001595630">
    <property type="component" value="Unassembled WGS sequence"/>
</dbReference>
<dbReference type="RefSeq" id="WP_386366852.1">
    <property type="nucleotide sequence ID" value="NZ_JBHRXZ010000024.1"/>
</dbReference>
<reference evidence="2" key="1">
    <citation type="journal article" date="2019" name="Int. J. Syst. Evol. Microbiol.">
        <title>The Global Catalogue of Microorganisms (GCM) 10K type strain sequencing project: providing services to taxonomists for standard genome sequencing and annotation.</title>
        <authorList>
            <consortium name="The Broad Institute Genomics Platform"/>
            <consortium name="The Broad Institute Genome Sequencing Center for Infectious Disease"/>
            <person name="Wu L."/>
            <person name="Ma J."/>
        </authorList>
    </citation>
    <scope>NUCLEOTIDE SEQUENCE [LARGE SCALE GENOMIC DNA]</scope>
    <source>
        <strain evidence="2">KCTC 42447</strain>
    </source>
</reference>
<dbReference type="PROSITE" id="PS51257">
    <property type="entry name" value="PROKAR_LIPOPROTEIN"/>
    <property type="match status" value="1"/>
</dbReference>
<accession>A0ABV7T806</accession>
<gene>
    <name evidence="1" type="ORF">ACFOMF_14545</name>
</gene>
<proteinExistence type="predicted"/>